<dbReference type="RefSeq" id="XP_053761274.1">
    <property type="nucleotide sequence ID" value="XM_053905299.1"/>
</dbReference>
<dbReference type="PROSITE" id="PS51797">
    <property type="entry name" value="TCTP_3"/>
    <property type="match status" value="1"/>
</dbReference>
<dbReference type="PRINTS" id="PR01653">
    <property type="entry name" value="TCTPROTEIN"/>
</dbReference>
<gene>
    <name evidence="7" type="primary">LOC128777764</name>
</gene>
<evidence type="ECO:0000256" key="1">
    <source>
        <dbReference type="ARBA" id="ARBA00040832"/>
    </source>
</evidence>
<dbReference type="InterPro" id="IPR034737">
    <property type="entry name" value="TCTP"/>
</dbReference>
<dbReference type="InterPro" id="IPR018105">
    <property type="entry name" value="Translational_control_tumour_p"/>
</dbReference>
<dbReference type="GO" id="GO:0005737">
    <property type="term" value="C:cytoplasm"/>
    <property type="evidence" value="ECO:0007669"/>
    <property type="project" value="TreeGrafter"/>
</dbReference>
<protein>
    <recommendedName>
        <fullName evidence="1">Translationally-controlled tumor protein</fullName>
    </recommendedName>
</protein>
<dbReference type="InterPro" id="IPR011323">
    <property type="entry name" value="Mss4/transl-control_tumour"/>
</dbReference>
<dbReference type="PANTHER" id="PTHR11991">
    <property type="entry name" value="TRANSLATIONALLY CONTROLLED TUMOR PROTEIN-RELATED"/>
    <property type="match status" value="1"/>
</dbReference>
<dbReference type="InterPro" id="IPR011057">
    <property type="entry name" value="Mss4-like_sf"/>
</dbReference>
<dbReference type="GO" id="GO:0005509">
    <property type="term" value="F:calcium ion binding"/>
    <property type="evidence" value="ECO:0007669"/>
    <property type="project" value="TreeGrafter"/>
</dbReference>
<dbReference type="Pfam" id="PF00838">
    <property type="entry name" value="TCTP"/>
    <property type="match status" value="1"/>
</dbReference>
<evidence type="ECO:0000313" key="7">
    <source>
        <dbReference type="RefSeq" id="XP_053761274.1"/>
    </source>
</evidence>
<dbReference type="GeneID" id="128777764"/>
<comment type="subunit">
    <text evidence="3">Homodimer. Interacts with STEAP3. Interacts with TSC22D1; interaction results in the destabilization of TSC22D1 protein.</text>
</comment>
<sequence length="87" mass="9902">MIICWDLINHEVCKTESKTDDSLISGNAFTGGPEDKGTGSMLIADVDIVMNYHLQETRITTESYEKHIKDYIKSIKGKLEEQRPRKS</sequence>
<comment type="similarity">
    <text evidence="4">Belongs to the TCTP family.</text>
</comment>
<dbReference type="AlphaFoldDB" id="A0A9W2VRI5"/>
<accession>A0A9W2VRI5</accession>
<evidence type="ECO:0000256" key="4">
    <source>
        <dbReference type="PROSITE-ProRule" id="PRU01133"/>
    </source>
</evidence>
<comment type="function">
    <text evidence="2">Involved in calcium binding and microtubule stabilization. Acts as a negative regulator of TSC22D1-mediated apoptosis, via interaction with and destabilization of TSC22D1 protein.</text>
</comment>
<dbReference type="PANTHER" id="PTHR11991:SF0">
    <property type="entry name" value="TRANSLATIONALLY-CONTROLLED TUMOR PROTEIN"/>
    <property type="match status" value="1"/>
</dbReference>
<feature type="domain" description="TCTP" evidence="5">
    <location>
        <begin position="1"/>
        <end position="87"/>
    </location>
</feature>
<organism evidence="6 7">
    <name type="scientific">Panthera pardus</name>
    <name type="common">Leopard</name>
    <name type="synonym">Felis pardus</name>
    <dbReference type="NCBI Taxonomy" id="9691"/>
    <lineage>
        <taxon>Eukaryota</taxon>
        <taxon>Metazoa</taxon>
        <taxon>Chordata</taxon>
        <taxon>Craniata</taxon>
        <taxon>Vertebrata</taxon>
        <taxon>Euteleostomi</taxon>
        <taxon>Mammalia</taxon>
        <taxon>Eutheria</taxon>
        <taxon>Laurasiatheria</taxon>
        <taxon>Carnivora</taxon>
        <taxon>Feliformia</taxon>
        <taxon>Felidae</taxon>
        <taxon>Pantherinae</taxon>
        <taxon>Panthera</taxon>
    </lineage>
</organism>
<name>A0A9W2VRI5_PANPR</name>
<dbReference type="Gene3D" id="2.170.150.10">
    <property type="entry name" value="Metal Binding Protein, Guanine Nucleotide Exchange Factor, Chain A"/>
    <property type="match status" value="1"/>
</dbReference>
<reference evidence="7" key="1">
    <citation type="submission" date="2025-08" db="UniProtKB">
        <authorList>
            <consortium name="RefSeq"/>
        </authorList>
    </citation>
    <scope>IDENTIFICATION</scope>
    <source>
        <tissue evidence="7">Whole blood</tissue>
    </source>
</reference>
<proteinExistence type="inferred from homology"/>
<dbReference type="SUPFAM" id="SSF51316">
    <property type="entry name" value="Mss4-like"/>
    <property type="match status" value="1"/>
</dbReference>
<evidence type="ECO:0000259" key="5">
    <source>
        <dbReference type="PROSITE" id="PS51797"/>
    </source>
</evidence>
<evidence type="ECO:0000313" key="6">
    <source>
        <dbReference type="Proteomes" id="UP001165780"/>
    </source>
</evidence>
<evidence type="ECO:0000256" key="3">
    <source>
        <dbReference type="ARBA" id="ARBA00047116"/>
    </source>
</evidence>
<evidence type="ECO:0000256" key="2">
    <source>
        <dbReference type="ARBA" id="ARBA00046053"/>
    </source>
</evidence>
<dbReference type="Proteomes" id="UP001165780">
    <property type="component" value="Unplaced"/>
</dbReference>
<keyword evidence="6" id="KW-1185">Reference proteome</keyword>